<dbReference type="EMBL" id="MTSD02000005">
    <property type="protein sequence ID" value="OOV86683.1"/>
    <property type="molecule type" value="Genomic_DNA"/>
</dbReference>
<reference evidence="2" key="1">
    <citation type="submission" date="2017-02" db="EMBL/GenBank/DDBJ databases">
        <title>Draft Genome Sequence of the Salt Water Bacterium Oceanospirillum linum ATCC 11336.</title>
        <authorList>
            <person name="Trachtenberg A.M."/>
            <person name="Carney J.G."/>
            <person name="Linnane J.D."/>
            <person name="Rheaume B.A."/>
            <person name="Pitts N.L."/>
            <person name="Mykles D.L."/>
            <person name="Maclea K.S."/>
        </authorList>
    </citation>
    <scope>NUCLEOTIDE SEQUENCE [LARGE SCALE GENOMIC DNA]</scope>
    <source>
        <strain evidence="2">ATCC 11336</strain>
    </source>
</reference>
<evidence type="ECO:0008006" key="4">
    <source>
        <dbReference type="Google" id="ProtNLM"/>
    </source>
</evidence>
<name>A0A1T1HA16_OCELI</name>
<protein>
    <recommendedName>
        <fullName evidence="4">DNA repair protein</fullName>
    </recommendedName>
</protein>
<dbReference type="RefSeq" id="WP_078320138.1">
    <property type="nucleotide sequence ID" value="NZ_FXTS01000006.1"/>
</dbReference>
<feature type="compositionally biased region" description="Basic and acidic residues" evidence="1">
    <location>
        <begin position="237"/>
        <end position="258"/>
    </location>
</feature>
<dbReference type="AlphaFoldDB" id="A0A1T1HA16"/>
<organism evidence="2 3">
    <name type="scientific">Oceanospirillum linum</name>
    <dbReference type="NCBI Taxonomy" id="966"/>
    <lineage>
        <taxon>Bacteria</taxon>
        <taxon>Pseudomonadati</taxon>
        <taxon>Pseudomonadota</taxon>
        <taxon>Gammaproteobacteria</taxon>
        <taxon>Oceanospirillales</taxon>
        <taxon>Oceanospirillaceae</taxon>
        <taxon>Oceanospirillum</taxon>
    </lineage>
</organism>
<evidence type="ECO:0000313" key="2">
    <source>
        <dbReference type="EMBL" id="OOV86683.1"/>
    </source>
</evidence>
<keyword evidence="3" id="KW-1185">Reference proteome</keyword>
<feature type="compositionally biased region" description="Basic and acidic residues" evidence="1">
    <location>
        <begin position="217"/>
        <end position="230"/>
    </location>
</feature>
<sequence>MSSVIILGVVLSLALGLVFIVYSKQAAEKKRIEHIRYLRSLGDRARNLMFLMEEVPAHYLDQNMRIFLSRSVVELFQQQYEADPDDKVAKHLENAKQLLELATKNKNVSAVPVTDIQTANNVRRNLKLLHKHISVQYQEKKISHAMAQGFLKQLRKAFTQTIIEVYISAGKKAEREMKPKIAALHYRRVISEMGKNNQGGDYTDQILATKKRVDELEESAAKQEQQERLEGQQGDQLTKELEKMVEEEDQWKKKQVYD</sequence>
<dbReference type="Proteomes" id="UP000190064">
    <property type="component" value="Unassembled WGS sequence"/>
</dbReference>
<feature type="region of interest" description="Disordered" evidence="1">
    <location>
        <begin position="217"/>
        <end position="258"/>
    </location>
</feature>
<gene>
    <name evidence="2" type="ORF">BTA35_0212430</name>
</gene>
<evidence type="ECO:0000256" key="1">
    <source>
        <dbReference type="SAM" id="MobiDB-lite"/>
    </source>
</evidence>
<comment type="caution">
    <text evidence="2">The sequence shown here is derived from an EMBL/GenBank/DDBJ whole genome shotgun (WGS) entry which is preliminary data.</text>
</comment>
<evidence type="ECO:0000313" key="3">
    <source>
        <dbReference type="Proteomes" id="UP000190064"/>
    </source>
</evidence>
<dbReference type="STRING" id="966.BTA35_0212430"/>
<proteinExistence type="predicted"/>
<accession>A0A1T1HA16</accession>